<evidence type="ECO:0000256" key="1">
    <source>
        <dbReference type="SAM" id="Phobius"/>
    </source>
</evidence>
<dbReference type="Gene3D" id="1.10.3210.10">
    <property type="entry name" value="Hypothetical protein af1432"/>
    <property type="match status" value="1"/>
</dbReference>
<feature type="transmembrane region" description="Helical" evidence="1">
    <location>
        <begin position="6"/>
        <end position="25"/>
    </location>
</feature>
<keyword evidence="1" id="KW-0812">Transmembrane</keyword>
<comment type="caution">
    <text evidence="2">The sequence shown here is derived from an EMBL/GenBank/DDBJ whole genome shotgun (WGS) entry which is preliminary data.</text>
</comment>
<dbReference type="CDD" id="cd00077">
    <property type="entry name" value="HDc"/>
    <property type="match status" value="1"/>
</dbReference>
<gene>
    <name evidence="2" type="ORF">GJU39_20905</name>
</gene>
<keyword evidence="2" id="KW-0378">Hydrolase</keyword>
<dbReference type="AlphaFoldDB" id="A0A7K0G4H9"/>
<keyword evidence="3" id="KW-1185">Reference proteome</keyword>
<sequence>MNNYSLWLGGLFLGLMALLIGNYFFKLKRKNVFDVLLEETEAYVSQLFQQHWHKDLVYHDLEHTRLVVSRTREIASNYRLDKLRQFLLFAAAWFHDTGQLSGNPSGHEERSVLLMKEFMLARGIELDVIFDIAACIRATAIPHNPRNTIQEIICDADTYNLGSEEFLITDEKLARELYKRCGMDLTDWDSKTLNFLTAHRFYTPYCGSLLTKGKEANIETVKARIKEKQTK</sequence>
<dbReference type="InterPro" id="IPR003607">
    <property type="entry name" value="HD/PDEase_dom"/>
</dbReference>
<organism evidence="2 3">
    <name type="scientific">Pedobacter petrophilus</name>
    <dbReference type="NCBI Taxonomy" id="1908241"/>
    <lineage>
        <taxon>Bacteria</taxon>
        <taxon>Pseudomonadati</taxon>
        <taxon>Bacteroidota</taxon>
        <taxon>Sphingobacteriia</taxon>
        <taxon>Sphingobacteriales</taxon>
        <taxon>Sphingobacteriaceae</taxon>
        <taxon>Pedobacter</taxon>
    </lineage>
</organism>
<accession>A0A7K0G4H9</accession>
<dbReference type="OrthoDB" id="5728337at2"/>
<reference evidence="2 3" key="1">
    <citation type="submission" date="2019-11" db="EMBL/GenBank/DDBJ databases">
        <title>Pedobacter petrophilus genome.</title>
        <authorList>
            <person name="Feldbauer M.J."/>
            <person name="Newman J.D."/>
        </authorList>
    </citation>
    <scope>NUCLEOTIDE SEQUENCE [LARGE SCALE GENOMIC DNA]</scope>
    <source>
        <strain evidence="2 3">LMG 29686</strain>
    </source>
</reference>
<dbReference type="EMBL" id="WKKH01000058">
    <property type="protein sequence ID" value="MRX78542.1"/>
    <property type="molecule type" value="Genomic_DNA"/>
</dbReference>
<evidence type="ECO:0000313" key="2">
    <source>
        <dbReference type="EMBL" id="MRX78542.1"/>
    </source>
</evidence>
<dbReference type="SUPFAM" id="SSF109604">
    <property type="entry name" value="HD-domain/PDEase-like"/>
    <property type="match status" value="1"/>
</dbReference>
<evidence type="ECO:0000313" key="3">
    <source>
        <dbReference type="Proteomes" id="UP000487757"/>
    </source>
</evidence>
<protein>
    <submittedName>
        <fullName evidence="2">Metal-dependent phosphohydrolase</fullName>
    </submittedName>
</protein>
<keyword evidence="1" id="KW-1133">Transmembrane helix</keyword>
<dbReference type="Proteomes" id="UP000487757">
    <property type="component" value="Unassembled WGS sequence"/>
</dbReference>
<proteinExistence type="predicted"/>
<dbReference type="GO" id="GO:0016787">
    <property type="term" value="F:hydrolase activity"/>
    <property type="evidence" value="ECO:0007669"/>
    <property type="project" value="UniProtKB-KW"/>
</dbReference>
<dbReference type="RefSeq" id="WP_154282946.1">
    <property type="nucleotide sequence ID" value="NZ_JBHUJQ010000001.1"/>
</dbReference>
<keyword evidence="1" id="KW-0472">Membrane</keyword>
<name>A0A7K0G4H9_9SPHI</name>